<reference evidence="15" key="1">
    <citation type="submission" date="2019-09" db="EMBL/GenBank/DDBJ databases">
        <title>Draft genome information of white flower Hibiscus syriacus.</title>
        <authorList>
            <person name="Kim Y.-M."/>
        </authorList>
    </citation>
    <scope>NUCLEOTIDE SEQUENCE [LARGE SCALE GENOMIC DNA]</scope>
    <source>
        <strain evidence="15">YM2019G1</strain>
    </source>
</reference>
<feature type="region of interest" description="Disordered" evidence="11">
    <location>
        <begin position="24"/>
        <end position="46"/>
    </location>
</feature>
<dbReference type="SUPFAM" id="SSF49785">
    <property type="entry name" value="Galactose-binding domain-like"/>
    <property type="match status" value="1"/>
</dbReference>
<keyword evidence="10" id="KW-0326">Glycosidase</keyword>
<evidence type="ECO:0000259" key="13">
    <source>
        <dbReference type="Pfam" id="PF01301"/>
    </source>
</evidence>
<keyword evidence="5" id="KW-0052">Apoplast</keyword>
<dbReference type="GO" id="GO:0005975">
    <property type="term" value="P:carbohydrate metabolic process"/>
    <property type="evidence" value="ECO:0007669"/>
    <property type="project" value="InterPro"/>
</dbReference>
<dbReference type="Pfam" id="PF01301">
    <property type="entry name" value="Glyco_hydro_35"/>
    <property type="match status" value="1"/>
</dbReference>
<dbReference type="SUPFAM" id="SSF51445">
    <property type="entry name" value="(Trans)glycosidases"/>
    <property type="match status" value="1"/>
</dbReference>
<dbReference type="FunFam" id="2.60.120.260:FF:000050">
    <property type="entry name" value="Beta-galactosidase"/>
    <property type="match status" value="1"/>
</dbReference>
<accession>A0A6A3BJX5</accession>
<evidence type="ECO:0000256" key="3">
    <source>
        <dbReference type="ARBA" id="ARBA00009809"/>
    </source>
</evidence>
<dbReference type="InterPro" id="IPR017853">
    <property type="entry name" value="GH"/>
</dbReference>
<keyword evidence="6" id="KW-0964">Secreted</keyword>
<evidence type="ECO:0000256" key="6">
    <source>
        <dbReference type="ARBA" id="ARBA00022525"/>
    </source>
</evidence>
<evidence type="ECO:0000256" key="8">
    <source>
        <dbReference type="ARBA" id="ARBA00022801"/>
    </source>
</evidence>
<dbReference type="EC" id="3.2.1.23" evidence="4"/>
<evidence type="ECO:0000256" key="1">
    <source>
        <dbReference type="ARBA" id="ARBA00001412"/>
    </source>
</evidence>
<dbReference type="Gene3D" id="3.20.20.80">
    <property type="entry name" value="Glycosidases"/>
    <property type="match status" value="1"/>
</dbReference>
<proteinExistence type="inferred from homology"/>
<dbReference type="InterPro" id="IPR031330">
    <property type="entry name" value="Gly_Hdrlase_35_cat"/>
</dbReference>
<comment type="similarity">
    <text evidence="3">Belongs to the glycosyl hydrolase 35 family.</text>
</comment>
<evidence type="ECO:0000259" key="14">
    <source>
        <dbReference type="Pfam" id="PF21467"/>
    </source>
</evidence>
<dbReference type="InterPro" id="IPR008979">
    <property type="entry name" value="Galactose-bd-like_sf"/>
</dbReference>
<keyword evidence="8" id="KW-0378">Hydrolase</keyword>
<dbReference type="PANTHER" id="PTHR23421">
    <property type="entry name" value="BETA-GALACTOSIDASE RELATED"/>
    <property type="match status" value="1"/>
</dbReference>
<comment type="catalytic activity">
    <reaction evidence="1">
        <text>Hydrolysis of terminal non-reducing beta-D-galactose residues in beta-D-galactosides.</text>
        <dbReference type="EC" id="3.2.1.23"/>
    </reaction>
</comment>
<feature type="signal peptide" evidence="12">
    <location>
        <begin position="1"/>
        <end position="23"/>
    </location>
</feature>
<dbReference type="PRINTS" id="PR00742">
    <property type="entry name" value="GLHYDRLASE35"/>
</dbReference>
<feature type="domain" description="Glycoside hydrolase 35 catalytic" evidence="13">
    <location>
        <begin position="64"/>
        <end position="183"/>
    </location>
</feature>
<evidence type="ECO:0000256" key="12">
    <source>
        <dbReference type="SAM" id="SignalP"/>
    </source>
</evidence>
<dbReference type="AlphaFoldDB" id="A0A6A3BJX5"/>
<comment type="caution">
    <text evidence="15">The sequence shown here is derived from an EMBL/GenBank/DDBJ whole genome shotgun (WGS) entry which is preliminary data.</text>
</comment>
<protein>
    <recommendedName>
        <fullName evidence="4">beta-galactosidase</fullName>
        <ecNumber evidence="4">3.2.1.23</ecNumber>
    </recommendedName>
</protein>
<evidence type="ECO:0000256" key="7">
    <source>
        <dbReference type="ARBA" id="ARBA00022729"/>
    </source>
</evidence>
<evidence type="ECO:0000256" key="2">
    <source>
        <dbReference type="ARBA" id="ARBA00004271"/>
    </source>
</evidence>
<feature type="domain" description="Beta-galactosidase galactose-binding" evidence="14">
    <location>
        <begin position="341"/>
        <end position="406"/>
    </location>
</feature>
<evidence type="ECO:0000256" key="10">
    <source>
        <dbReference type="ARBA" id="ARBA00023295"/>
    </source>
</evidence>
<evidence type="ECO:0000256" key="5">
    <source>
        <dbReference type="ARBA" id="ARBA00022523"/>
    </source>
</evidence>
<dbReference type="Gene3D" id="2.60.120.260">
    <property type="entry name" value="Galactose-binding domain-like"/>
    <property type="match status" value="1"/>
</dbReference>
<dbReference type="GO" id="GO:0048046">
    <property type="term" value="C:apoplast"/>
    <property type="evidence" value="ECO:0007669"/>
    <property type="project" value="UniProtKB-SubCell"/>
</dbReference>
<evidence type="ECO:0000313" key="16">
    <source>
        <dbReference type="Proteomes" id="UP000436088"/>
    </source>
</evidence>
<dbReference type="InterPro" id="IPR048913">
    <property type="entry name" value="BetaGal_gal-bd"/>
</dbReference>
<evidence type="ECO:0000256" key="4">
    <source>
        <dbReference type="ARBA" id="ARBA00012756"/>
    </source>
</evidence>
<feature type="chain" id="PRO_5025584538" description="beta-galactosidase" evidence="12">
    <location>
        <begin position="24"/>
        <end position="458"/>
    </location>
</feature>
<dbReference type="Pfam" id="PF21467">
    <property type="entry name" value="BetaGal_gal-bd"/>
    <property type="match status" value="1"/>
</dbReference>
<dbReference type="EMBL" id="VEPZ02000841">
    <property type="protein sequence ID" value="KAE8716853.1"/>
    <property type="molecule type" value="Genomic_DNA"/>
</dbReference>
<dbReference type="Proteomes" id="UP000436088">
    <property type="component" value="Unassembled WGS sequence"/>
</dbReference>
<evidence type="ECO:0000256" key="9">
    <source>
        <dbReference type="ARBA" id="ARBA00023180"/>
    </source>
</evidence>
<keyword evidence="16" id="KW-1185">Reference proteome</keyword>
<sequence length="458" mass="52571">MSISKRILFVTFLSTLLITSTFAQGNNKNDGGEEEEEEEDDDGSATEEVKVVNAETGVTYDGRSLIINGKRELVFSGSIHYPRCPPENWEDLIVKSKRGGLNSIETYVFWNGHEPEKGKYNFEGDYNLVKFIKLIAKHKMFAIVRLGPFVQAEWNHGGLPYWLREVPGIIFRSDNEPFKITAQHNSRNMERSNVANKIEWKMFKEALPSQFQNKAYRLVEFYHLTKDTTDYAWYSTTVWDTVAKLRRTLCIRKMQILRLGKIPFISCYTVGLQDSGAYLERRYAGPRSITILGLNTGTVDISNIGWENLVGIDGEKKQIYTEKGSQSVQWVTPTGDKTPITWYKGYFDAPEGNNPVAIRMNNMSKGMVWINGRSIGRYWMSYLSALKVPTQSYYHIPRSYIKPTKNMIVIFEEEGGNPNDIEIVLVDRDTVCSLVSDKKYAITEVIQERKRYPTDKVE</sequence>
<dbReference type="InterPro" id="IPR001944">
    <property type="entry name" value="Glycoside_Hdrlase_35"/>
</dbReference>
<keyword evidence="9" id="KW-0325">Glycoprotein</keyword>
<feature type="compositionally biased region" description="Acidic residues" evidence="11">
    <location>
        <begin position="32"/>
        <end position="45"/>
    </location>
</feature>
<evidence type="ECO:0000313" key="15">
    <source>
        <dbReference type="EMBL" id="KAE8716853.1"/>
    </source>
</evidence>
<organism evidence="15 16">
    <name type="scientific">Hibiscus syriacus</name>
    <name type="common">Rose of Sharon</name>
    <dbReference type="NCBI Taxonomy" id="106335"/>
    <lineage>
        <taxon>Eukaryota</taxon>
        <taxon>Viridiplantae</taxon>
        <taxon>Streptophyta</taxon>
        <taxon>Embryophyta</taxon>
        <taxon>Tracheophyta</taxon>
        <taxon>Spermatophyta</taxon>
        <taxon>Magnoliopsida</taxon>
        <taxon>eudicotyledons</taxon>
        <taxon>Gunneridae</taxon>
        <taxon>Pentapetalae</taxon>
        <taxon>rosids</taxon>
        <taxon>malvids</taxon>
        <taxon>Malvales</taxon>
        <taxon>Malvaceae</taxon>
        <taxon>Malvoideae</taxon>
        <taxon>Hibiscus</taxon>
    </lineage>
</organism>
<dbReference type="GO" id="GO:0004565">
    <property type="term" value="F:beta-galactosidase activity"/>
    <property type="evidence" value="ECO:0007669"/>
    <property type="project" value="UniProtKB-EC"/>
</dbReference>
<gene>
    <name evidence="15" type="ORF">F3Y22_tig00110108pilonHSYRG00021</name>
</gene>
<name>A0A6A3BJX5_HIBSY</name>
<keyword evidence="7 12" id="KW-0732">Signal</keyword>
<evidence type="ECO:0000256" key="11">
    <source>
        <dbReference type="SAM" id="MobiDB-lite"/>
    </source>
</evidence>
<comment type="subcellular location">
    <subcellularLocation>
        <location evidence="2">Secreted</location>
        <location evidence="2">Extracellular space</location>
        <location evidence="2">Apoplast</location>
    </subcellularLocation>
</comment>